<keyword evidence="3" id="KW-1185">Reference proteome</keyword>
<dbReference type="Proteomes" id="UP001431010">
    <property type="component" value="Chromosome"/>
</dbReference>
<evidence type="ECO:0000313" key="2">
    <source>
        <dbReference type="EMBL" id="UFZ01821.1"/>
    </source>
</evidence>
<feature type="domain" description="Polysaccharide pyruvyl transferase" evidence="1">
    <location>
        <begin position="30"/>
        <end position="303"/>
    </location>
</feature>
<evidence type="ECO:0000313" key="3">
    <source>
        <dbReference type="Proteomes" id="UP001431010"/>
    </source>
</evidence>
<gene>
    <name evidence="2" type="ORF">LQG66_21150</name>
</gene>
<proteinExistence type="predicted"/>
<accession>A0ABY3R3G7</accession>
<protein>
    <submittedName>
        <fullName evidence="2">Polysaccharide pyruvyl transferase family protein</fullName>
    </submittedName>
</protein>
<dbReference type="GO" id="GO:0016740">
    <property type="term" value="F:transferase activity"/>
    <property type="evidence" value="ECO:0007669"/>
    <property type="project" value="UniProtKB-KW"/>
</dbReference>
<dbReference type="Pfam" id="PF04230">
    <property type="entry name" value="PS_pyruv_trans"/>
    <property type="match status" value="1"/>
</dbReference>
<reference evidence="2" key="1">
    <citation type="journal article" date="2024" name="Antonie Van Leeuwenhoek">
        <title>Bradyrhizobium ontarionense sp. nov., a novel bacterial symbiont isolated from Aeschynomene indica (Indian jointvetch), harbours photosynthesis, nitrogen fixation and nitrous oxide (N2O) reductase genes.</title>
        <authorList>
            <person name="Bromfield E.S.P."/>
            <person name="Cloutier S."/>
        </authorList>
    </citation>
    <scope>NUCLEOTIDE SEQUENCE</scope>
    <source>
        <strain evidence="2">A19</strain>
    </source>
</reference>
<sequence length="366" mass="40786">MKIFLLGATPSISAEPGEDPMSKLAKTGGNTGNQVIAYGLLSQIAYSDISWDYRIDPKEVHERFDMIVIAAANFLFPKFDFGGMADYIERADLPVAIVGLGAQSNSYDPNIELMPGTERFVKVIAERVPSIGVRGPYTQQVLARRGVHNVTVTGCPSFYMRGPGGLNLQAKPFDQVKRISINASRDVIGHSFDKEKMKNHVLDIYRAGVEWKGDFIAQSEQAEIRLADRQLGASTDAQLNEIVTFLSGAVPADAARAWANEHVKVFFDVDQWLDAMSNYDFVFGTRFHGCMAAIQRGVPALVICHDTRTEDMCSFLGMPNVSIVKLNEVNVRQLYELSEPSKLNRRYSDLYPKYVEFLRANNLSTR</sequence>
<organism evidence="2 3">
    <name type="scientific">Bradyrhizobium ontarionense</name>
    <dbReference type="NCBI Taxonomy" id="2898149"/>
    <lineage>
        <taxon>Bacteria</taxon>
        <taxon>Pseudomonadati</taxon>
        <taxon>Pseudomonadota</taxon>
        <taxon>Alphaproteobacteria</taxon>
        <taxon>Hyphomicrobiales</taxon>
        <taxon>Nitrobacteraceae</taxon>
        <taxon>Bradyrhizobium</taxon>
    </lineage>
</organism>
<dbReference type="EMBL" id="CP088156">
    <property type="protein sequence ID" value="UFZ01821.1"/>
    <property type="molecule type" value="Genomic_DNA"/>
</dbReference>
<name>A0ABY3R3G7_9BRAD</name>
<evidence type="ECO:0000259" key="1">
    <source>
        <dbReference type="Pfam" id="PF04230"/>
    </source>
</evidence>
<dbReference type="RefSeq" id="WP_231317614.1">
    <property type="nucleotide sequence ID" value="NZ_CP088156.1"/>
</dbReference>
<dbReference type="InterPro" id="IPR007345">
    <property type="entry name" value="Polysacch_pyruvyl_Trfase"/>
</dbReference>
<keyword evidence="2" id="KW-0808">Transferase</keyword>